<dbReference type="InterPro" id="IPR036322">
    <property type="entry name" value="WD40_repeat_dom_sf"/>
</dbReference>
<dbReference type="PANTHER" id="PTHR45903">
    <property type="entry name" value="GLUTAMATE-RICH WD REPEAT-CONTAINING PROTEIN 1"/>
    <property type="match status" value="1"/>
</dbReference>
<evidence type="ECO:0000259" key="6">
    <source>
        <dbReference type="Pfam" id="PF10395"/>
    </source>
</evidence>
<dbReference type="Pfam" id="PF00400">
    <property type="entry name" value="WD40"/>
    <property type="match status" value="2"/>
</dbReference>
<dbReference type="InterPro" id="IPR022052">
    <property type="entry name" value="Histone-bd_RBBP4-like_N"/>
</dbReference>
<feature type="repeat" description="WD" evidence="4">
    <location>
        <begin position="374"/>
        <end position="408"/>
    </location>
</feature>
<dbReference type="GO" id="GO:0005730">
    <property type="term" value="C:nucleolus"/>
    <property type="evidence" value="ECO:0007669"/>
    <property type="project" value="TreeGrafter"/>
</dbReference>
<evidence type="ECO:0000256" key="3">
    <source>
        <dbReference type="ARBA" id="ARBA00040876"/>
    </source>
</evidence>
<keyword evidence="2" id="KW-0677">Repeat</keyword>
<dbReference type="InterPro" id="IPR018843">
    <property type="entry name" value="Utp8_b-prop"/>
</dbReference>
<sequence>MQKRQKLRSSGEDTTFENINKSSAIEKDDDSISEFEDPWEDEIESEEYIEEDIDEDPINEKVKVYLPSSRSLKEDEVLEPDHSAYEMLHSINVQWPYLSFDILKDNLGIRTNYPVTVYLVSGTQADTRKENNITVIKLSHLCRTQYDDNSIDSIDSNDSDIDEDPILEYRSLPTFGTTNRIRAFHKEGENYFVASFSETGKVHIWDVAPHLSSINNPGSSVAKKYNSPIYTVLNHKIEGYAIDWNTLSSHNFLISGDNNGFIYLTSLSEASWFTEKTPFLGHMSSVEDLVWSPSEKNVFASASADGTVKIWDIRNKRHKPALSADLHPGIDINVVSWNKNVLYLMATGADDGKFNIWDLRTFQSSSIPSFIASFSWHTEPITSIEWHPSEKSVISVSDKNHVSLWDLSVEVDNESQILKETDDLDHIPNQLMFIHMGGKDIKEAHWHHQIPGCVIPYPINSKFAKQCQIANVFPKDYHEIVIAINGVGINIYNADSGQIITNYPVNGNTQFSCNPISIRKETNKKRTTIAGSLEINTRHQKLLLWIEESNLDETQFKFININSKVINIQLLKDYIISFFESGEIVQYNSDMDIICKVSTDISNIVHCGQIKVKLPYEFFSIENKQEDIVYSISVENSRNVIINIFQISETTCTKLNTITGILMTDFHINHRIILTEKSIIYHLTSTHLFTYILTSSNVEFKSKTKFSKELSIPFFLEIFHNHIIICTANKILLFDSVYQVFFFSREVAYINTAPIIIHISESSKFLNALLVLSNTESLILSTISSSKNSFLVDMLGKVEDKKRSNFMVINSITSFEKKKSNMVILESPKKTKKYIKEQEKLAKSFLLKLKKYSLRKDGNKFDIYFFKCFNTKKFTRNLQNKDFNKGNGYSKSNAQSRKIELSPQILEKIIQMIFLLPKKEDTHNLNKTDRFQILFYPKKTLNYLIRVAPLSLLKSDFSGFINAIVTLDSSLLLNLFLSSDLLPPRELASALKYVLNKDPINMKIFKKVSKMMNNYTEEQIISALKTEFTGNEMEKLISFLGKQILETESKKLKKLSYIRDELVIYRMLENSLDTIGISGMTIQNIKPSFFDVTYVLKKTINETIDINYIVSMLDELIRRAGGHKNINQKYKEFKSNQGNSINPKNTQSRAITLSNRLPNKSALQENHLKTKRARAYQKNFFVGKYSIERLEL</sequence>
<dbReference type="PRINTS" id="PR00320">
    <property type="entry name" value="GPROTEINBRPT"/>
</dbReference>
<reference evidence="8" key="1">
    <citation type="submission" date="2020-06" db="EMBL/GenBank/DDBJ databases">
        <title>Genomes of multiple members of Pneumocystis genus reveal paths to human pathogen Pneumocystis jirovecii.</title>
        <authorList>
            <person name="Cisse O.H."/>
            <person name="Ma L."/>
            <person name="Dekker J."/>
            <person name="Khil P."/>
            <person name="Jo J."/>
            <person name="Brenchley J."/>
            <person name="Blair R."/>
            <person name="Pahar B."/>
            <person name="Chabe M."/>
            <person name="Van Rompay K.A."/>
            <person name="Keesler R."/>
            <person name="Sukura A."/>
            <person name="Hirsch V."/>
            <person name="Kutty G."/>
            <person name="Liu Y."/>
            <person name="Peng L."/>
            <person name="Chen J."/>
            <person name="Song J."/>
            <person name="Weissenbacher-Lang C."/>
            <person name="Xu J."/>
            <person name="Upham N.S."/>
            <person name="Stajich J.E."/>
            <person name="Cuomo C.A."/>
            <person name="Cushion M.T."/>
            <person name="Kovacs J.A."/>
        </authorList>
    </citation>
    <scope>NUCLEOTIDE SEQUENCE</scope>
    <source>
        <strain evidence="8">2A</strain>
    </source>
</reference>
<accession>A0A899FWC2</accession>
<dbReference type="InterPro" id="IPR015943">
    <property type="entry name" value="WD40/YVTN_repeat-like_dom_sf"/>
</dbReference>
<dbReference type="InterPro" id="IPR001680">
    <property type="entry name" value="WD40_rpt"/>
</dbReference>
<feature type="domain" description="Utp8 beta-propeller" evidence="6">
    <location>
        <begin position="461"/>
        <end position="755"/>
    </location>
</feature>
<dbReference type="EMBL" id="CP054541">
    <property type="protein sequence ID" value="QSL66091.1"/>
    <property type="molecule type" value="Genomic_DNA"/>
</dbReference>
<dbReference type="Proteomes" id="UP000663699">
    <property type="component" value="Chromosome 10"/>
</dbReference>
<feature type="repeat" description="WD" evidence="4">
    <location>
        <begin position="279"/>
        <end position="321"/>
    </location>
</feature>
<proteinExistence type="predicted"/>
<evidence type="ECO:0000256" key="5">
    <source>
        <dbReference type="SAM" id="MobiDB-lite"/>
    </source>
</evidence>
<dbReference type="PROSITE" id="PS50082">
    <property type="entry name" value="WD_REPEATS_2"/>
    <property type="match status" value="3"/>
</dbReference>
<dbReference type="SUPFAM" id="SSF50978">
    <property type="entry name" value="WD40 repeat-like"/>
    <property type="match status" value="1"/>
</dbReference>
<gene>
    <name evidence="8" type="ORF">MERGE_000465</name>
</gene>
<feature type="compositionally biased region" description="Acidic residues" evidence="5">
    <location>
        <begin position="27"/>
        <end position="44"/>
    </location>
</feature>
<keyword evidence="1 4" id="KW-0853">WD repeat</keyword>
<feature type="domain" description="Histone-binding protein RBBP4-like N-terminal" evidence="7">
    <location>
        <begin position="75"/>
        <end position="141"/>
    </location>
</feature>
<evidence type="ECO:0000256" key="1">
    <source>
        <dbReference type="ARBA" id="ARBA00022574"/>
    </source>
</evidence>
<dbReference type="Pfam" id="PF10395">
    <property type="entry name" value="Utp8_b_propeller"/>
    <property type="match status" value="1"/>
</dbReference>
<feature type="region of interest" description="Disordered" evidence="5">
    <location>
        <begin position="1"/>
        <end position="44"/>
    </location>
</feature>
<name>A0A899FWC2_9ASCO</name>
<evidence type="ECO:0000259" key="7">
    <source>
        <dbReference type="Pfam" id="PF12265"/>
    </source>
</evidence>
<feature type="compositionally biased region" description="Polar residues" evidence="5">
    <location>
        <begin position="12"/>
        <end position="23"/>
    </location>
</feature>
<dbReference type="AlphaFoldDB" id="A0A899FWC2"/>
<keyword evidence="9" id="KW-1185">Reference proteome</keyword>
<feature type="repeat" description="WD" evidence="4">
    <location>
        <begin position="332"/>
        <end position="367"/>
    </location>
</feature>
<dbReference type="SMART" id="SM00320">
    <property type="entry name" value="WD40"/>
    <property type="match status" value="5"/>
</dbReference>
<dbReference type="GO" id="GO:0042254">
    <property type="term" value="P:ribosome biogenesis"/>
    <property type="evidence" value="ECO:0007669"/>
    <property type="project" value="TreeGrafter"/>
</dbReference>
<evidence type="ECO:0000256" key="2">
    <source>
        <dbReference type="ARBA" id="ARBA00022737"/>
    </source>
</evidence>
<dbReference type="Gene3D" id="2.130.10.10">
    <property type="entry name" value="YVTN repeat-like/Quinoprotein amine dehydrogenase"/>
    <property type="match status" value="1"/>
</dbReference>
<dbReference type="InterPro" id="IPR020472">
    <property type="entry name" value="WD40_PAC1"/>
</dbReference>
<evidence type="ECO:0000313" key="8">
    <source>
        <dbReference type="EMBL" id="QSL66091.1"/>
    </source>
</evidence>
<dbReference type="Pfam" id="PF12265">
    <property type="entry name" value="CAF1C_H4-bd"/>
    <property type="match status" value="1"/>
</dbReference>
<dbReference type="PROSITE" id="PS50294">
    <property type="entry name" value="WD_REPEATS_REGION"/>
    <property type="match status" value="2"/>
</dbReference>
<dbReference type="InterPro" id="IPR051972">
    <property type="entry name" value="Glutamate-rich_WD_repeat"/>
</dbReference>
<dbReference type="PANTHER" id="PTHR45903:SF1">
    <property type="entry name" value="GLUTAMATE-RICH WD REPEAT-CONTAINING PROTEIN 1"/>
    <property type="match status" value="1"/>
</dbReference>
<protein>
    <recommendedName>
        <fullName evidence="3">Glutamate-rich WD repeat-containing protein 1</fullName>
    </recommendedName>
</protein>
<evidence type="ECO:0000313" key="9">
    <source>
        <dbReference type="Proteomes" id="UP000663699"/>
    </source>
</evidence>
<organism evidence="8 9">
    <name type="scientific">Pneumocystis wakefieldiae</name>
    <dbReference type="NCBI Taxonomy" id="38082"/>
    <lineage>
        <taxon>Eukaryota</taxon>
        <taxon>Fungi</taxon>
        <taxon>Dikarya</taxon>
        <taxon>Ascomycota</taxon>
        <taxon>Taphrinomycotina</taxon>
        <taxon>Pneumocystomycetes</taxon>
        <taxon>Pneumocystaceae</taxon>
        <taxon>Pneumocystis</taxon>
    </lineage>
</organism>
<evidence type="ECO:0000256" key="4">
    <source>
        <dbReference type="PROSITE-ProRule" id="PRU00221"/>
    </source>
</evidence>
<dbReference type="OrthoDB" id="5364661at2759"/>